<evidence type="ECO:0000313" key="3">
    <source>
        <dbReference type="Proteomes" id="UP001190700"/>
    </source>
</evidence>
<dbReference type="GO" id="GO:0009654">
    <property type="term" value="C:photosystem II oxygen evolving complex"/>
    <property type="evidence" value="ECO:0007669"/>
    <property type="project" value="InterPro"/>
</dbReference>
<name>A0AAE0GN26_9CHLO</name>
<gene>
    <name evidence="2" type="ORF">CYMTET_11072</name>
</gene>
<organism evidence="2 3">
    <name type="scientific">Cymbomonas tetramitiformis</name>
    <dbReference type="NCBI Taxonomy" id="36881"/>
    <lineage>
        <taxon>Eukaryota</taxon>
        <taxon>Viridiplantae</taxon>
        <taxon>Chlorophyta</taxon>
        <taxon>Pyramimonadophyceae</taxon>
        <taxon>Pyramimonadales</taxon>
        <taxon>Pyramimonadaceae</taxon>
        <taxon>Cymbomonas</taxon>
    </lineage>
</organism>
<dbReference type="Pfam" id="PF01789">
    <property type="entry name" value="PsbP"/>
    <property type="match status" value="1"/>
</dbReference>
<dbReference type="SUPFAM" id="SSF55724">
    <property type="entry name" value="Mog1p/PsbP-like"/>
    <property type="match status" value="1"/>
</dbReference>
<accession>A0AAE0GN26</accession>
<dbReference type="GO" id="GO:0015979">
    <property type="term" value="P:photosynthesis"/>
    <property type="evidence" value="ECO:0007669"/>
    <property type="project" value="InterPro"/>
</dbReference>
<evidence type="ECO:0000259" key="1">
    <source>
        <dbReference type="Pfam" id="PF01789"/>
    </source>
</evidence>
<dbReference type="GO" id="GO:0019898">
    <property type="term" value="C:extrinsic component of membrane"/>
    <property type="evidence" value="ECO:0007669"/>
    <property type="project" value="InterPro"/>
</dbReference>
<feature type="domain" description="PsbP C-terminal" evidence="1">
    <location>
        <begin position="115"/>
        <end position="258"/>
    </location>
</feature>
<dbReference type="InterPro" id="IPR002683">
    <property type="entry name" value="PsbP_C"/>
</dbReference>
<dbReference type="Gene3D" id="3.40.1000.10">
    <property type="entry name" value="Mog1/PsbP, alpha/beta/alpha sandwich"/>
    <property type="match status" value="1"/>
</dbReference>
<dbReference type="AlphaFoldDB" id="A0AAE0GN26"/>
<protein>
    <recommendedName>
        <fullName evidence="1">PsbP C-terminal domain-containing protein</fullName>
    </recommendedName>
</protein>
<keyword evidence="3" id="KW-1185">Reference proteome</keyword>
<proteinExistence type="predicted"/>
<comment type="caution">
    <text evidence="2">The sequence shown here is derived from an EMBL/GenBank/DDBJ whole genome shotgun (WGS) entry which is preliminary data.</text>
</comment>
<dbReference type="EMBL" id="LGRX02004015">
    <property type="protein sequence ID" value="KAK3281124.1"/>
    <property type="molecule type" value="Genomic_DNA"/>
</dbReference>
<dbReference type="GO" id="GO:0005509">
    <property type="term" value="F:calcium ion binding"/>
    <property type="evidence" value="ECO:0007669"/>
    <property type="project" value="InterPro"/>
</dbReference>
<dbReference type="Proteomes" id="UP001190700">
    <property type="component" value="Unassembled WGS sequence"/>
</dbReference>
<sequence length="279" mass="30928">MNCVLSKIIQPSAAGRLHFKHPRQSKKFQLPCKSRARTSMKMASHSDHQVSTRGKGLLHGRRDLLLFYTATTTAFAAEALAEGEGNDVELVTYYGAADPPATYGGRGGTTRELARYSYLLPSSWKEDLVNKVEKGTNGTDSRFLSPSARKKSKVYCISLKNEGGATGFKMKDMDQTLAGLAGSDSFFQNALFEGEITSKEKVERNGELFFDYVVEGPQNYLISITTRQGRVFGFFINANTKTFRDDQELFSTMRDSFRTYQVAGEECLETVGTTGVCAY</sequence>
<evidence type="ECO:0000313" key="2">
    <source>
        <dbReference type="EMBL" id="KAK3281124.1"/>
    </source>
</evidence>
<dbReference type="InterPro" id="IPR016123">
    <property type="entry name" value="Mog1/PsbP_a/b/a-sand"/>
</dbReference>
<reference evidence="2 3" key="1">
    <citation type="journal article" date="2015" name="Genome Biol. Evol.">
        <title>Comparative Genomics of a Bacterivorous Green Alga Reveals Evolutionary Causalities and Consequences of Phago-Mixotrophic Mode of Nutrition.</title>
        <authorList>
            <person name="Burns J.A."/>
            <person name="Paasch A."/>
            <person name="Narechania A."/>
            <person name="Kim E."/>
        </authorList>
    </citation>
    <scope>NUCLEOTIDE SEQUENCE [LARGE SCALE GENOMIC DNA]</scope>
    <source>
        <strain evidence="2 3">PLY_AMNH</strain>
    </source>
</reference>